<organism evidence="2 3">
    <name type="scientific">Gluconacetobacter entanii</name>
    <dbReference type="NCBI Taxonomy" id="108528"/>
    <lineage>
        <taxon>Bacteria</taxon>
        <taxon>Pseudomonadati</taxon>
        <taxon>Pseudomonadota</taxon>
        <taxon>Alphaproteobacteria</taxon>
        <taxon>Acetobacterales</taxon>
        <taxon>Acetobacteraceae</taxon>
        <taxon>Gluconacetobacter</taxon>
    </lineage>
</organism>
<feature type="region of interest" description="Disordered" evidence="1">
    <location>
        <begin position="22"/>
        <end position="50"/>
    </location>
</feature>
<proteinExistence type="predicted"/>
<dbReference type="Proteomes" id="UP001526337">
    <property type="component" value="Unassembled WGS sequence"/>
</dbReference>
<comment type="caution">
    <text evidence="2">The sequence shown here is derived from an EMBL/GenBank/DDBJ whole genome shotgun (WGS) entry which is preliminary data.</text>
</comment>
<evidence type="ECO:0000313" key="3">
    <source>
        <dbReference type="Proteomes" id="UP001526337"/>
    </source>
</evidence>
<protein>
    <submittedName>
        <fullName evidence="2">Uncharacterized protein</fullName>
    </submittedName>
</protein>
<evidence type="ECO:0000313" key="2">
    <source>
        <dbReference type="EMBL" id="MCW4591547.1"/>
    </source>
</evidence>
<name>A0ABT3K958_9PROT</name>
<keyword evidence="3" id="KW-1185">Reference proteome</keyword>
<dbReference type="EMBL" id="JANGSQ010000108">
    <property type="protein sequence ID" value="MCW4591547.1"/>
    <property type="molecule type" value="Genomic_DNA"/>
</dbReference>
<sequence length="50" mass="5344">MIEAQQLDLVEYIAALRTAPVATATQQAGQPSPRRVHTERPVRSGEGTAA</sequence>
<reference evidence="2 3" key="1">
    <citation type="submission" date="2022-07" db="EMBL/GenBank/DDBJ databases">
        <title>Genome stability of Gluconacetobacter entanii AV429.</title>
        <authorList>
            <person name="Trcek J."/>
            <person name="Cepec E."/>
        </authorList>
    </citation>
    <scope>NUCLEOTIDE SEQUENCE [LARGE SCALE GENOMIC DNA]</scope>
    <source>
        <strain evidence="2 3">AV429_2022</strain>
    </source>
</reference>
<dbReference type="RefSeq" id="WP_171791167.1">
    <property type="nucleotide sequence ID" value="NZ_JABJWD010000073.1"/>
</dbReference>
<evidence type="ECO:0000256" key="1">
    <source>
        <dbReference type="SAM" id="MobiDB-lite"/>
    </source>
</evidence>
<accession>A0ABT3K958</accession>
<gene>
    <name evidence="2" type="ORF">NO263_13245</name>
</gene>